<reference evidence="2" key="1">
    <citation type="journal article" date="2022" name="Mol. Ecol. Resour.">
        <title>The genomes of chicory, endive, great burdock and yacon provide insights into Asteraceae palaeo-polyploidization history and plant inulin production.</title>
        <authorList>
            <person name="Fan W."/>
            <person name="Wang S."/>
            <person name="Wang H."/>
            <person name="Wang A."/>
            <person name="Jiang F."/>
            <person name="Liu H."/>
            <person name="Zhao H."/>
            <person name="Xu D."/>
            <person name="Zhang Y."/>
        </authorList>
    </citation>
    <scope>NUCLEOTIDE SEQUENCE [LARGE SCALE GENOMIC DNA]</scope>
    <source>
        <strain evidence="2">cv. Punajuju</strain>
    </source>
</reference>
<dbReference type="EMBL" id="CM042011">
    <property type="protein sequence ID" value="KAI3767604.1"/>
    <property type="molecule type" value="Genomic_DNA"/>
</dbReference>
<evidence type="ECO:0000313" key="1">
    <source>
        <dbReference type="EMBL" id="KAI3767604.1"/>
    </source>
</evidence>
<gene>
    <name evidence="1" type="ORF">L2E82_17855</name>
</gene>
<keyword evidence="2" id="KW-1185">Reference proteome</keyword>
<dbReference type="Proteomes" id="UP001055811">
    <property type="component" value="Linkage Group LG03"/>
</dbReference>
<evidence type="ECO:0000313" key="2">
    <source>
        <dbReference type="Proteomes" id="UP001055811"/>
    </source>
</evidence>
<name>A0ACB9F8H3_CICIN</name>
<comment type="caution">
    <text evidence="1">The sequence shown here is derived from an EMBL/GenBank/DDBJ whole genome shotgun (WGS) entry which is preliminary data.</text>
</comment>
<proteinExistence type="predicted"/>
<sequence>MKIGELVDVFVCKRRDKRGYRFGFVRFNQVKNVREVEETLKKTSLGGRRLFARVARFEREKGRDKSKVNGNNQEMKGRNRFDGGSSLRSPDVSFVDAVKGFVAPSKKAQSMGDWVCFDTRNKEEEVKIRESKELSACFRNLVHWDESLEIKKQIRVTEEKIFNSQQFSSDFKNTEEGDGEFSSDEEEDMMLDSDDDLSEEYSGEEEERSFEESACRETNFEVDSNVGQHVQIREDEETVLCENSKDGEEFIPGYLENPLESGGQVGEQKIASPINELNGTYLISSPTHSVGQEHATDQSQIEKNNPVDLIEGNKSPILESLKYSEDRLRNLQKNKYITIERRVTRSQSRQKETKSISNSCSSSNRRYANLMGREDSEMSVGVSNRLEEIRGRCGLRKSFASKGSRRLAVRNGVSSGNQ</sequence>
<organism evidence="1 2">
    <name type="scientific">Cichorium intybus</name>
    <name type="common">Chicory</name>
    <dbReference type="NCBI Taxonomy" id="13427"/>
    <lineage>
        <taxon>Eukaryota</taxon>
        <taxon>Viridiplantae</taxon>
        <taxon>Streptophyta</taxon>
        <taxon>Embryophyta</taxon>
        <taxon>Tracheophyta</taxon>
        <taxon>Spermatophyta</taxon>
        <taxon>Magnoliopsida</taxon>
        <taxon>eudicotyledons</taxon>
        <taxon>Gunneridae</taxon>
        <taxon>Pentapetalae</taxon>
        <taxon>asterids</taxon>
        <taxon>campanulids</taxon>
        <taxon>Asterales</taxon>
        <taxon>Asteraceae</taxon>
        <taxon>Cichorioideae</taxon>
        <taxon>Cichorieae</taxon>
        <taxon>Cichoriinae</taxon>
        <taxon>Cichorium</taxon>
    </lineage>
</organism>
<reference evidence="1 2" key="2">
    <citation type="journal article" date="2022" name="Mol. Ecol. Resour.">
        <title>The genomes of chicory, endive, great burdock and yacon provide insights into Asteraceae paleo-polyploidization history and plant inulin production.</title>
        <authorList>
            <person name="Fan W."/>
            <person name="Wang S."/>
            <person name="Wang H."/>
            <person name="Wang A."/>
            <person name="Jiang F."/>
            <person name="Liu H."/>
            <person name="Zhao H."/>
            <person name="Xu D."/>
            <person name="Zhang Y."/>
        </authorList>
    </citation>
    <scope>NUCLEOTIDE SEQUENCE [LARGE SCALE GENOMIC DNA]</scope>
    <source>
        <strain evidence="2">cv. Punajuju</strain>
        <tissue evidence="1">Leaves</tissue>
    </source>
</reference>
<accession>A0ACB9F8H3</accession>
<protein>
    <submittedName>
        <fullName evidence="1">Uncharacterized protein</fullName>
    </submittedName>
</protein>